<evidence type="ECO:0000256" key="7">
    <source>
        <dbReference type="ARBA" id="ARBA00023004"/>
    </source>
</evidence>
<keyword evidence="6 13" id="KW-0067">ATP-binding</keyword>
<evidence type="ECO:0000259" key="11">
    <source>
        <dbReference type="PROSITE" id="PS50893"/>
    </source>
</evidence>
<dbReference type="EMBL" id="QMIG01000018">
    <property type="protein sequence ID" value="RAW11933.1"/>
    <property type="molecule type" value="Genomic_DNA"/>
</dbReference>
<reference evidence="13 14" key="1">
    <citation type="submission" date="2018-06" db="EMBL/GenBank/DDBJ databases">
        <title>Phytoactinopolyspora halophila sp. nov., a novel halophilic actinomycete isolated from a saline soil in China.</title>
        <authorList>
            <person name="Tang S.-K."/>
        </authorList>
    </citation>
    <scope>NUCLEOTIDE SEQUENCE [LARGE SCALE GENOMIC DNA]</scope>
    <source>
        <strain evidence="13 14">YIM 96934</strain>
    </source>
</reference>
<dbReference type="InterPro" id="IPR008995">
    <property type="entry name" value="Mo/tungstate-bd_C_term_dom"/>
</dbReference>
<evidence type="ECO:0000256" key="9">
    <source>
        <dbReference type="ARBA" id="ARBA00023136"/>
    </source>
</evidence>
<dbReference type="RefSeq" id="WP_112259315.1">
    <property type="nucleotide sequence ID" value="NZ_QMIG01000018.1"/>
</dbReference>
<dbReference type="GO" id="GO:0005524">
    <property type="term" value="F:ATP binding"/>
    <property type="evidence" value="ECO:0007669"/>
    <property type="project" value="UniProtKB-KW"/>
</dbReference>
<comment type="caution">
    <text evidence="13">The sequence shown here is derived from an EMBL/GenBank/DDBJ whole genome shotgun (WGS) entry which is preliminary data.</text>
</comment>
<dbReference type="Gene3D" id="3.40.50.300">
    <property type="entry name" value="P-loop containing nucleotide triphosphate hydrolases"/>
    <property type="match status" value="1"/>
</dbReference>
<feature type="domain" description="ABC transporter" evidence="11">
    <location>
        <begin position="5"/>
        <end position="242"/>
    </location>
</feature>
<dbReference type="InterPro" id="IPR027417">
    <property type="entry name" value="P-loop_NTPase"/>
</dbReference>
<dbReference type="CDD" id="cd03259">
    <property type="entry name" value="ABC_Carb_Solutes_like"/>
    <property type="match status" value="1"/>
</dbReference>
<dbReference type="GO" id="GO:0016020">
    <property type="term" value="C:membrane"/>
    <property type="evidence" value="ECO:0007669"/>
    <property type="project" value="InterPro"/>
</dbReference>
<dbReference type="PANTHER" id="PTHR42781:SF4">
    <property type="entry name" value="SPERMIDINE_PUTRESCINE IMPORT ATP-BINDING PROTEIN POTA"/>
    <property type="match status" value="1"/>
</dbReference>
<dbReference type="SUPFAM" id="SSF50331">
    <property type="entry name" value="MOP-like"/>
    <property type="match status" value="1"/>
</dbReference>
<dbReference type="InterPro" id="IPR050093">
    <property type="entry name" value="ABC_SmlMolc_Importer"/>
</dbReference>
<evidence type="ECO:0000256" key="1">
    <source>
        <dbReference type="ARBA" id="ARBA00022448"/>
    </source>
</evidence>
<dbReference type="PROSITE" id="PS50893">
    <property type="entry name" value="ABC_TRANSPORTER_2"/>
    <property type="match status" value="1"/>
</dbReference>
<dbReference type="InterPro" id="IPR017871">
    <property type="entry name" value="ABC_transporter-like_CS"/>
</dbReference>
<gene>
    <name evidence="13" type="ORF">DPM12_15895</name>
</gene>
<evidence type="ECO:0000256" key="4">
    <source>
        <dbReference type="ARBA" id="ARBA00022505"/>
    </source>
</evidence>
<dbReference type="PANTHER" id="PTHR42781">
    <property type="entry name" value="SPERMIDINE/PUTRESCINE IMPORT ATP-BINDING PROTEIN POTA"/>
    <property type="match status" value="1"/>
</dbReference>
<dbReference type="PROSITE" id="PS00211">
    <property type="entry name" value="ABC_TRANSPORTER_1"/>
    <property type="match status" value="1"/>
</dbReference>
<dbReference type="GO" id="GO:0016887">
    <property type="term" value="F:ATP hydrolysis activity"/>
    <property type="evidence" value="ECO:0007669"/>
    <property type="project" value="InterPro"/>
</dbReference>
<keyword evidence="9" id="KW-0472">Membrane</keyword>
<keyword evidence="14" id="KW-1185">Reference proteome</keyword>
<keyword evidence="3" id="KW-0410">Iron transport</keyword>
<dbReference type="Gene3D" id="2.40.50.100">
    <property type="match status" value="1"/>
</dbReference>
<dbReference type="GO" id="GO:0015689">
    <property type="term" value="P:molybdate ion transport"/>
    <property type="evidence" value="ECO:0007669"/>
    <property type="project" value="InterPro"/>
</dbReference>
<accession>A0A329QHT5</accession>
<dbReference type="GO" id="GO:0015408">
    <property type="term" value="F:ABC-type ferric iron transporter activity"/>
    <property type="evidence" value="ECO:0007669"/>
    <property type="project" value="InterPro"/>
</dbReference>
<dbReference type="InterPro" id="IPR004606">
    <property type="entry name" value="Mop_domain"/>
</dbReference>
<dbReference type="SUPFAM" id="SSF52540">
    <property type="entry name" value="P-loop containing nucleoside triphosphate hydrolases"/>
    <property type="match status" value="1"/>
</dbReference>
<proteinExistence type="predicted"/>
<dbReference type="PROSITE" id="PS51866">
    <property type="entry name" value="MOP"/>
    <property type="match status" value="1"/>
</dbReference>
<evidence type="ECO:0000256" key="5">
    <source>
        <dbReference type="ARBA" id="ARBA00022741"/>
    </source>
</evidence>
<dbReference type="Pfam" id="PF03459">
    <property type="entry name" value="TOBE"/>
    <property type="match status" value="1"/>
</dbReference>
<dbReference type="OrthoDB" id="9112331at2"/>
<evidence type="ECO:0000259" key="12">
    <source>
        <dbReference type="PROSITE" id="PS51866"/>
    </source>
</evidence>
<protein>
    <submittedName>
        <fullName evidence="13">ABC transporter ATP-binding protein</fullName>
    </submittedName>
</protein>
<dbReference type="InterPro" id="IPR003593">
    <property type="entry name" value="AAA+_ATPase"/>
</dbReference>
<keyword evidence="1" id="KW-0813">Transport</keyword>
<dbReference type="AlphaFoldDB" id="A0A329QHT5"/>
<keyword evidence="8" id="KW-0406">Ion transport</keyword>
<evidence type="ECO:0000256" key="6">
    <source>
        <dbReference type="ARBA" id="ARBA00022840"/>
    </source>
</evidence>
<dbReference type="Pfam" id="PF00005">
    <property type="entry name" value="ABC_tran"/>
    <property type="match status" value="1"/>
</dbReference>
<dbReference type="InterPro" id="IPR005116">
    <property type="entry name" value="Transp-assoc_OB_typ1"/>
</dbReference>
<evidence type="ECO:0000313" key="13">
    <source>
        <dbReference type="EMBL" id="RAW11933.1"/>
    </source>
</evidence>
<evidence type="ECO:0000256" key="2">
    <source>
        <dbReference type="ARBA" id="ARBA00022475"/>
    </source>
</evidence>
<sequence length="356" mass="38127">MTAPLPPGLAAAVMVRRDEFVLNVELSAEPGEVIVLLGPNGAGKSTLLEVLAGVLRPDTGRISVAGVLLDDTARRLHVDKARRRVGFVVQDYLLFPHMNVVENVAFGLRARGMRREHAQSHAIAWLERMGLEGFERRKPRELSGGQAQRVALARSLIVDPRLLLLDEPLAALDAGSRPKVRAELRRHLESYPGCTIVVTHDPIEAMLLATRVVVLESGEIVQDGTPSELARHPRTEYVARLVGLNLLRGTASGTVVEVGPHAVVAVAREVSGAVYVAFPPHAVTISTDRPVGSARNVWPGRVTDVEAHGDLVRLTIDGTVPMLADVTPVAVADLGLGPGSDVWASVKASEVTVYPA</sequence>
<evidence type="ECO:0000313" key="14">
    <source>
        <dbReference type="Proteomes" id="UP000250462"/>
    </source>
</evidence>
<evidence type="ECO:0000256" key="8">
    <source>
        <dbReference type="ARBA" id="ARBA00023065"/>
    </source>
</evidence>
<organism evidence="13 14">
    <name type="scientific">Phytoactinopolyspora halophila</name>
    <dbReference type="NCBI Taxonomy" id="1981511"/>
    <lineage>
        <taxon>Bacteria</taxon>
        <taxon>Bacillati</taxon>
        <taxon>Actinomycetota</taxon>
        <taxon>Actinomycetes</taxon>
        <taxon>Jiangellales</taxon>
        <taxon>Jiangellaceae</taxon>
        <taxon>Phytoactinopolyspora</taxon>
    </lineage>
</organism>
<dbReference type="Proteomes" id="UP000250462">
    <property type="component" value="Unassembled WGS sequence"/>
</dbReference>
<keyword evidence="5" id="KW-0547">Nucleotide-binding</keyword>
<keyword evidence="2" id="KW-1003">Cell membrane</keyword>
<evidence type="ECO:0000256" key="3">
    <source>
        <dbReference type="ARBA" id="ARBA00022496"/>
    </source>
</evidence>
<feature type="domain" description="Mop" evidence="12">
    <location>
        <begin position="291"/>
        <end position="355"/>
    </location>
</feature>
<dbReference type="InterPro" id="IPR015853">
    <property type="entry name" value="ABC_transpr_FbpC"/>
</dbReference>
<keyword evidence="4 10" id="KW-0500">Molybdenum</keyword>
<evidence type="ECO:0000256" key="10">
    <source>
        <dbReference type="PROSITE-ProRule" id="PRU01213"/>
    </source>
</evidence>
<dbReference type="InterPro" id="IPR003439">
    <property type="entry name" value="ABC_transporter-like_ATP-bd"/>
</dbReference>
<name>A0A329QHT5_9ACTN</name>
<dbReference type="SMART" id="SM00382">
    <property type="entry name" value="AAA"/>
    <property type="match status" value="1"/>
</dbReference>
<keyword evidence="7" id="KW-0408">Iron</keyword>